<dbReference type="Proteomes" id="UP000887566">
    <property type="component" value="Unplaced"/>
</dbReference>
<dbReference type="Gene3D" id="2.60.40.10">
    <property type="entry name" value="Immunoglobulins"/>
    <property type="match status" value="4"/>
</dbReference>
<evidence type="ECO:0000259" key="3">
    <source>
        <dbReference type="PROSITE" id="PS50853"/>
    </source>
</evidence>
<dbReference type="PROSITE" id="PS50853">
    <property type="entry name" value="FN3"/>
    <property type="match status" value="3"/>
</dbReference>
<reference evidence="5" key="1">
    <citation type="submission" date="2022-11" db="UniProtKB">
        <authorList>
            <consortium name="WormBaseParasite"/>
        </authorList>
    </citation>
    <scope>IDENTIFICATION</scope>
</reference>
<name>A0A914UUK7_9BILA</name>
<dbReference type="FunFam" id="2.60.40.10:FF:000035">
    <property type="entry name" value="Contactin 1"/>
    <property type="match status" value="1"/>
</dbReference>
<dbReference type="CDD" id="cd00063">
    <property type="entry name" value="FN3"/>
    <property type="match status" value="3"/>
</dbReference>
<dbReference type="AlphaFoldDB" id="A0A914UUK7"/>
<protein>
    <submittedName>
        <fullName evidence="5">Fibronectin type-III domain-containing protein</fullName>
    </submittedName>
</protein>
<dbReference type="PANTHER" id="PTHR44170">
    <property type="entry name" value="PROTEIN SIDEKICK"/>
    <property type="match status" value="1"/>
</dbReference>
<feature type="domain" description="Fibronectin type-III" evidence="3">
    <location>
        <begin position="199"/>
        <end position="318"/>
    </location>
</feature>
<evidence type="ECO:0000313" key="4">
    <source>
        <dbReference type="Proteomes" id="UP000887566"/>
    </source>
</evidence>
<dbReference type="GO" id="GO:0005886">
    <property type="term" value="C:plasma membrane"/>
    <property type="evidence" value="ECO:0007669"/>
    <property type="project" value="TreeGrafter"/>
</dbReference>
<feature type="region of interest" description="Disordered" evidence="2">
    <location>
        <begin position="414"/>
        <end position="433"/>
    </location>
</feature>
<dbReference type="SUPFAM" id="SSF49265">
    <property type="entry name" value="Fibronectin type III"/>
    <property type="match status" value="2"/>
</dbReference>
<evidence type="ECO:0000256" key="1">
    <source>
        <dbReference type="ARBA" id="ARBA00023157"/>
    </source>
</evidence>
<keyword evidence="4" id="KW-1185">Reference proteome</keyword>
<dbReference type="InterPro" id="IPR013783">
    <property type="entry name" value="Ig-like_fold"/>
</dbReference>
<organism evidence="4 5">
    <name type="scientific">Plectus sambesii</name>
    <dbReference type="NCBI Taxonomy" id="2011161"/>
    <lineage>
        <taxon>Eukaryota</taxon>
        <taxon>Metazoa</taxon>
        <taxon>Ecdysozoa</taxon>
        <taxon>Nematoda</taxon>
        <taxon>Chromadorea</taxon>
        <taxon>Plectida</taxon>
        <taxon>Plectina</taxon>
        <taxon>Plectoidea</taxon>
        <taxon>Plectidae</taxon>
        <taxon>Plectus</taxon>
    </lineage>
</organism>
<accession>A0A914UUK7</accession>
<evidence type="ECO:0000313" key="5">
    <source>
        <dbReference type="WBParaSite" id="PSAMB.scaffold12731size2613.g35054.t1"/>
    </source>
</evidence>
<dbReference type="GO" id="GO:0007411">
    <property type="term" value="P:axon guidance"/>
    <property type="evidence" value="ECO:0007669"/>
    <property type="project" value="TreeGrafter"/>
</dbReference>
<dbReference type="GO" id="GO:0098609">
    <property type="term" value="P:cell-cell adhesion"/>
    <property type="evidence" value="ECO:0007669"/>
    <property type="project" value="TreeGrafter"/>
</dbReference>
<feature type="region of interest" description="Disordered" evidence="2">
    <location>
        <begin position="81"/>
        <end position="106"/>
    </location>
</feature>
<dbReference type="GO" id="GO:0030424">
    <property type="term" value="C:axon"/>
    <property type="evidence" value="ECO:0007669"/>
    <property type="project" value="TreeGrafter"/>
</dbReference>
<dbReference type="Pfam" id="PF00041">
    <property type="entry name" value="fn3"/>
    <property type="match status" value="2"/>
</dbReference>
<proteinExistence type="predicted"/>
<dbReference type="InterPro" id="IPR036116">
    <property type="entry name" value="FN3_sf"/>
</dbReference>
<dbReference type="PANTHER" id="PTHR44170:SF35">
    <property type="entry name" value="NEUROGLIAN"/>
    <property type="match status" value="1"/>
</dbReference>
<evidence type="ECO:0000256" key="2">
    <source>
        <dbReference type="SAM" id="MobiDB-lite"/>
    </source>
</evidence>
<dbReference type="WBParaSite" id="PSAMB.scaffold12731size2613.g35054.t1">
    <property type="protein sequence ID" value="PSAMB.scaffold12731size2613.g35054.t1"/>
    <property type="gene ID" value="PSAMB.scaffold12731size2613.g35054"/>
</dbReference>
<sequence>MESVDETVEPVREFWVQYQIDPKTEGSVWRTHPTPVTAAGNERIEDGQRLVEAGVTVDLQPFGQYKFRVIARNDVGDSAPAEVNGECETPAKVPDRNPTGVSAKGSTPEDLVVYWQPMAREEWNGPDFHYIIKYRKADGSDGSEWKEVKVEDPYADHHAIDVGEDGAYVPYEVQVQAVNKEGHASVQPETVKGRSGEGKPTAVVSGFKVLGKDGTTAEFSWNPVDRNDVQGEFKGYKIIFWYEDEEPVAEPVVSLARRVRRKRAEPGERQEAVFSPDATQGVVYGLQPNKVNYAMIVVMNGQNDGPPSEIIHFMMPEGVPTPVRHFTAFPMNPKKGDKGAVIGLTWKIPRSLNGNLIGYMLEWCKIANGQVDRNDCPEQQVTAQGDQKVVHYRVTDLEFKQDYRFFVKGVTNGGEGDPNSADASTVPQDVPHH</sequence>
<dbReference type="InterPro" id="IPR003961">
    <property type="entry name" value="FN3_dom"/>
</dbReference>
<feature type="domain" description="Fibronectin type-III" evidence="3">
    <location>
        <begin position="97"/>
        <end position="198"/>
    </location>
</feature>
<keyword evidence="1" id="KW-1015">Disulfide bond</keyword>
<feature type="domain" description="Fibronectin type-III" evidence="3">
    <location>
        <begin position="322"/>
        <end position="429"/>
    </location>
</feature>
<dbReference type="SMART" id="SM00060">
    <property type="entry name" value="FN3"/>
    <property type="match status" value="4"/>
</dbReference>